<evidence type="ECO:0000256" key="1">
    <source>
        <dbReference type="ARBA" id="ARBA00023015"/>
    </source>
</evidence>
<dbReference type="InterPro" id="IPR000281">
    <property type="entry name" value="HTH_RpiR"/>
</dbReference>
<evidence type="ECO:0000259" key="4">
    <source>
        <dbReference type="PROSITE" id="PS51071"/>
    </source>
</evidence>
<keyword evidence="7" id="KW-1185">Reference proteome</keyword>
<dbReference type="GO" id="GO:1901135">
    <property type="term" value="P:carbohydrate derivative metabolic process"/>
    <property type="evidence" value="ECO:0007669"/>
    <property type="project" value="InterPro"/>
</dbReference>
<dbReference type="AlphaFoldDB" id="A0A1L8RJ27"/>
<dbReference type="SUPFAM" id="SSF53697">
    <property type="entry name" value="SIS domain"/>
    <property type="match status" value="1"/>
</dbReference>
<evidence type="ECO:0000259" key="5">
    <source>
        <dbReference type="PROSITE" id="PS51464"/>
    </source>
</evidence>
<dbReference type="GO" id="GO:0097367">
    <property type="term" value="F:carbohydrate derivative binding"/>
    <property type="evidence" value="ECO:0007669"/>
    <property type="project" value="InterPro"/>
</dbReference>
<dbReference type="PANTHER" id="PTHR30514">
    <property type="entry name" value="GLUCOKINASE"/>
    <property type="match status" value="1"/>
</dbReference>
<dbReference type="GO" id="GO:0003677">
    <property type="term" value="F:DNA binding"/>
    <property type="evidence" value="ECO:0007669"/>
    <property type="project" value="UniProtKB-KW"/>
</dbReference>
<dbReference type="Pfam" id="PF01418">
    <property type="entry name" value="HTH_6"/>
    <property type="match status" value="1"/>
</dbReference>
<dbReference type="STRING" id="214095.RU97_GL000014"/>
<dbReference type="GO" id="GO:0003700">
    <property type="term" value="F:DNA-binding transcription factor activity"/>
    <property type="evidence" value="ECO:0007669"/>
    <property type="project" value="InterPro"/>
</dbReference>
<dbReference type="InterPro" id="IPR036388">
    <property type="entry name" value="WH-like_DNA-bd_sf"/>
</dbReference>
<keyword evidence="1" id="KW-0805">Transcription regulation</keyword>
<sequence>MNILDVEFLIDKYQLNDSESQILRYMALNQDNLKKLGVRKVASDLFVSTATIVNMAKKIGFSGYSELVFAFQKDFTVDASPASYNQEEQTAFIQLISKHRRHPIMVLGSGFSQNLANYFSEYLNLYGFRATANSHLEFLRQSAGEDILIMVISNSGDTVRLAELTTMAQEHGHDVIAFVGSTESKIAKLATLTISTQTYKSQNFREFAPNLFYGSILNQFELLMSASLKTLF</sequence>
<dbReference type="InterPro" id="IPR009057">
    <property type="entry name" value="Homeodomain-like_sf"/>
</dbReference>
<dbReference type="Pfam" id="PF01380">
    <property type="entry name" value="SIS"/>
    <property type="match status" value="1"/>
</dbReference>
<protein>
    <submittedName>
        <fullName evidence="6">RpiR family transcriptional regulator</fullName>
    </submittedName>
</protein>
<dbReference type="PROSITE" id="PS51071">
    <property type="entry name" value="HTH_RPIR"/>
    <property type="match status" value="1"/>
</dbReference>
<dbReference type="PROSITE" id="PS51464">
    <property type="entry name" value="SIS"/>
    <property type="match status" value="1"/>
</dbReference>
<dbReference type="CDD" id="cd05013">
    <property type="entry name" value="SIS_RpiR"/>
    <property type="match status" value="1"/>
</dbReference>
<feature type="domain" description="HTH rpiR-type" evidence="4">
    <location>
        <begin position="2"/>
        <end position="78"/>
    </location>
</feature>
<reference evidence="6 7" key="1">
    <citation type="submission" date="2014-12" db="EMBL/GenBank/DDBJ databases">
        <title>Draft genome sequences of 29 type strains of Enterococci.</title>
        <authorList>
            <person name="Zhong Z."/>
            <person name="Sun Z."/>
            <person name="Liu W."/>
            <person name="Zhang W."/>
            <person name="Zhang H."/>
        </authorList>
    </citation>
    <scope>NUCLEOTIDE SEQUENCE [LARGE SCALE GENOMIC DNA]</scope>
    <source>
        <strain evidence="6 7">DSM 17029</strain>
    </source>
</reference>
<name>A0A1L8RJ27_9ENTE</name>
<dbReference type="InterPro" id="IPR046348">
    <property type="entry name" value="SIS_dom_sf"/>
</dbReference>
<dbReference type="SUPFAM" id="SSF46689">
    <property type="entry name" value="Homeodomain-like"/>
    <property type="match status" value="1"/>
</dbReference>
<dbReference type="Gene3D" id="3.40.50.10490">
    <property type="entry name" value="Glucose-6-phosphate isomerase like protein, domain 1"/>
    <property type="match status" value="1"/>
</dbReference>
<comment type="caution">
    <text evidence="6">The sequence shown here is derived from an EMBL/GenBank/DDBJ whole genome shotgun (WGS) entry which is preliminary data.</text>
</comment>
<gene>
    <name evidence="6" type="ORF">RU97_GL000014</name>
</gene>
<evidence type="ECO:0000256" key="2">
    <source>
        <dbReference type="ARBA" id="ARBA00023125"/>
    </source>
</evidence>
<dbReference type="Proteomes" id="UP000181884">
    <property type="component" value="Unassembled WGS sequence"/>
</dbReference>
<evidence type="ECO:0000313" key="7">
    <source>
        <dbReference type="Proteomes" id="UP000181884"/>
    </source>
</evidence>
<evidence type="ECO:0000256" key="3">
    <source>
        <dbReference type="ARBA" id="ARBA00023163"/>
    </source>
</evidence>
<dbReference type="Gene3D" id="1.10.10.10">
    <property type="entry name" value="Winged helix-like DNA-binding domain superfamily/Winged helix DNA-binding domain"/>
    <property type="match status" value="1"/>
</dbReference>
<dbReference type="InterPro" id="IPR035472">
    <property type="entry name" value="RpiR-like_SIS"/>
</dbReference>
<evidence type="ECO:0000313" key="6">
    <source>
        <dbReference type="EMBL" id="OJG19781.1"/>
    </source>
</evidence>
<dbReference type="InterPro" id="IPR047640">
    <property type="entry name" value="RpiR-like"/>
</dbReference>
<proteinExistence type="predicted"/>
<feature type="domain" description="SIS" evidence="5">
    <location>
        <begin position="92"/>
        <end position="232"/>
    </location>
</feature>
<dbReference type="InterPro" id="IPR001347">
    <property type="entry name" value="SIS_dom"/>
</dbReference>
<dbReference type="EMBL" id="JXKH01000001">
    <property type="protein sequence ID" value="OJG19781.1"/>
    <property type="molecule type" value="Genomic_DNA"/>
</dbReference>
<dbReference type="PANTHER" id="PTHR30514:SF21">
    <property type="entry name" value="RPIR-FAMILY TRANSCRIPTIONAL REGULATOR"/>
    <property type="match status" value="1"/>
</dbReference>
<organism evidence="6 7">
    <name type="scientific">Enterococcus canis</name>
    <dbReference type="NCBI Taxonomy" id="214095"/>
    <lineage>
        <taxon>Bacteria</taxon>
        <taxon>Bacillati</taxon>
        <taxon>Bacillota</taxon>
        <taxon>Bacilli</taxon>
        <taxon>Lactobacillales</taxon>
        <taxon>Enterococcaceae</taxon>
        <taxon>Enterococcus</taxon>
    </lineage>
</organism>
<keyword evidence="3" id="KW-0804">Transcription</keyword>
<accession>A0A1L8RJ27</accession>
<keyword evidence="2" id="KW-0238">DNA-binding</keyword>